<protein>
    <submittedName>
        <fullName evidence="1">Uncharacterized protein</fullName>
    </submittedName>
</protein>
<dbReference type="AlphaFoldDB" id="A0A0E9VTE5"/>
<accession>A0A0E9VTE5</accession>
<reference evidence="1" key="2">
    <citation type="journal article" date="2015" name="Fish Shellfish Immunol.">
        <title>Early steps in the European eel (Anguilla anguilla)-Vibrio vulnificus interaction in the gills: Role of the RtxA13 toxin.</title>
        <authorList>
            <person name="Callol A."/>
            <person name="Pajuelo D."/>
            <person name="Ebbesson L."/>
            <person name="Teles M."/>
            <person name="MacKenzie S."/>
            <person name="Amaro C."/>
        </authorList>
    </citation>
    <scope>NUCLEOTIDE SEQUENCE</scope>
</reference>
<reference evidence="1" key="1">
    <citation type="submission" date="2014-11" db="EMBL/GenBank/DDBJ databases">
        <authorList>
            <person name="Amaro Gonzalez C."/>
        </authorList>
    </citation>
    <scope>NUCLEOTIDE SEQUENCE</scope>
</reference>
<evidence type="ECO:0000313" key="1">
    <source>
        <dbReference type="EMBL" id="JAH81311.1"/>
    </source>
</evidence>
<name>A0A0E9VTE5_ANGAN</name>
<organism evidence="1">
    <name type="scientific">Anguilla anguilla</name>
    <name type="common">European freshwater eel</name>
    <name type="synonym">Muraena anguilla</name>
    <dbReference type="NCBI Taxonomy" id="7936"/>
    <lineage>
        <taxon>Eukaryota</taxon>
        <taxon>Metazoa</taxon>
        <taxon>Chordata</taxon>
        <taxon>Craniata</taxon>
        <taxon>Vertebrata</taxon>
        <taxon>Euteleostomi</taxon>
        <taxon>Actinopterygii</taxon>
        <taxon>Neopterygii</taxon>
        <taxon>Teleostei</taxon>
        <taxon>Anguilliformes</taxon>
        <taxon>Anguillidae</taxon>
        <taxon>Anguilla</taxon>
    </lineage>
</organism>
<sequence>MQNIESCMDLLNRNLNSLHFKRITRVGKATKFPEKNLI</sequence>
<proteinExistence type="predicted"/>
<dbReference type="EMBL" id="GBXM01027266">
    <property type="protein sequence ID" value="JAH81311.1"/>
    <property type="molecule type" value="Transcribed_RNA"/>
</dbReference>